<dbReference type="AlphaFoldDB" id="A0A9P0A8S7"/>
<dbReference type="GO" id="GO:0008270">
    <property type="term" value="F:zinc ion binding"/>
    <property type="evidence" value="ECO:0007669"/>
    <property type="project" value="UniProtKB-KW"/>
</dbReference>
<dbReference type="PROSITE" id="PS50157">
    <property type="entry name" value="ZINC_FINGER_C2H2_2"/>
    <property type="match status" value="1"/>
</dbReference>
<proteinExistence type="predicted"/>
<gene>
    <name evidence="3" type="ORF">BEMITA_LOCUS7903</name>
</gene>
<keyword evidence="1" id="KW-0862">Zinc</keyword>
<dbReference type="InterPro" id="IPR013087">
    <property type="entry name" value="Znf_C2H2_type"/>
</dbReference>
<name>A0A9P0A8S7_BEMTA</name>
<dbReference type="PROSITE" id="PS00028">
    <property type="entry name" value="ZINC_FINGER_C2H2_1"/>
    <property type="match status" value="1"/>
</dbReference>
<accession>A0A9P0A8S7</accession>
<feature type="domain" description="C2H2-type" evidence="2">
    <location>
        <begin position="136"/>
        <end position="164"/>
    </location>
</feature>
<evidence type="ECO:0000313" key="3">
    <source>
        <dbReference type="EMBL" id="CAH0389031.1"/>
    </source>
</evidence>
<keyword evidence="1" id="KW-0479">Metal-binding</keyword>
<keyword evidence="1" id="KW-0863">Zinc-finger</keyword>
<organism evidence="3 4">
    <name type="scientific">Bemisia tabaci</name>
    <name type="common">Sweetpotato whitefly</name>
    <name type="synonym">Aleurodes tabaci</name>
    <dbReference type="NCBI Taxonomy" id="7038"/>
    <lineage>
        <taxon>Eukaryota</taxon>
        <taxon>Metazoa</taxon>
        <taxon>Ecdysozoa</taxon>
        <taxon>Arthropoda</taxon>
        <taxon>Hexapoda</taxon>
        <taxon>Insecta</taxon>
        <taxon>Pterygota</taxon>
        <taxon>Neoptera</taxon>
        <taxon>Paraneoptera</taxon>
        <taxon>Hemiptera</taxon>
        <taxon>Sternorrhyncha</taxon>
        <taxon>Aleyrodoidea</taxon>
        <taxon>Aleyrodidae</taxon>
        <taxon>Aleyrodinae</taxon>
        <taxon>Bemisia</taxon>
    </lineage>
</organism>
<evidence type="ECO:0000313" key="4">
    <source>
        <dbReference type="Proteomes" id="UP001152759"/>
    </source>
</evidence>
<reference evidence="3" key="1">
    <citation type="submission" date="2021-12" db="EMBL/GenBank/DDBJ databases">
        <authorList>
            <person name="King R."/>
        </authorList>
    </citation>
    <scope>NUCLEOTIDE SEQUENCE</scope>
</reference>
<evidence type="ECO:0000256" key="1">
    <source>
        <dbReference type="PROSITE-ProRule" id="PRU00042"/>
    </source>
</evidence>
<dbReference type="Proteomes" id="UP001152759">
    <property type="component" value="Chromosome 4"/>
</dbReference>
<keyword evidence="4" id="KW-1185">Reference proteome</keyword>
<evidence type="ECO:0000259" key="2">
    <source>
        <dbReference type="PROSITE" id="PS50157"/>
    </source>
</evidence>
<sequence length="190" mass="20536">MMARLLQALKANTRSSTEGCCRCRTAVHGRVVGGRAGPQTSPSSACHAAKGADALTPIDQLRPEGHQLMEREPLFDSVILDLQCSSATSSEESSSGGCSSPACFSPEGSLSPGLMKDAGTQTEIELLELFLNAFPYFCRLCPRRFPTQINLISHQEADHTEENTATQPVAHSVCTPNNQEDTRKKIMFLP</sequence>
<protein>
    <recommendedName>
        <fullName evidence="2">C2H2-type domain-containing protein</fullName>
    </recommendedName>
</protein>
<dbReference type="EMBL" id="OU963865">
    <property type="protein sequence ID" value="CAH0389031.1"/>
    <property type="molecule type" value="Genomic_DNA"/>
</dbReference>